<protein>
    <submittedName>
        <fullName evidence="2">Uncharacterized protein</fullName>
    </submittedName>
</protein>
<dbReference type="HOGENOM" id="CLU_2618384_0_0_4"/>
<dbReference type="STRING" id="1030841.HMPREF9370_1923"/>
<evidence type="ECO:0000313" key="2">
    <source>
        <dbReference type="EMBL" id="EGZ44977.1"/>
    </source>
</evidence>
<dbReference type="EMBL" id="AGAZ01000063">
    <property type="protein sequence ID" value="EGZ44977.1"/>
    <property type="molecule type" value="Genomic_DNA"/>
</dbReference>
<keyword evidence="1" id="KW-1133">Transmembrane helix</keyword>
<keyword evidence="3" id="KW-1185">Reference proteome</keyword>
<organism evidence="2 3">
    <name type="scientific">Neisseria wadsworthii 9715</name>
    <dbReference type="NCBI Taxonomy" id="1030841"/>
    <lineage>
        <taxon>Bacteria</taxon>
        <taxon>Pseudomonadati</taxon>
        <taxon>Pseudomonadota</taxon>
        <taxon>Betaproteobacteria</taxon>
        <taxon>Neisseriales</taxon>
        <taxon>Neisseriaceae</taxon>
        <taxon>Neisseria</taxon>
    </lineage>
</organism>
<keyword evidence="1" id="KW-0812">Transmembrane</keyword>
<keyword evidence="1" id="KW-0472">Membrane</keyword>
<dbReference type="AlphaFoldDB" id="G4CS63"/>
<dbReference type="Proteomes" id="UP000005336">
    <property type="component" value="Unassembled WGS sequence"/>
</dbReference>
<evidence type="ECO:0000256" key="1">
    <source>
        <dbReference type="SAM" id="Phobius"/>
    </source>
</evidence>
<evidence type="ECO:0000313" key="3">
    <source>
        <dbReference type="Proteomes" id="UP000005336"/>
    </source>
</evidence>
<sequence length="78" mass="9157">MAVFPDIQAAQIEILNYTAYFIAHYIAYFIAYLLPIRPYLKRPSEKLTCFGNSQNIGFIHPSRHSICRRPQTFNTTFR</sequence>
<proteinExistence type="predicted"/>
<name>G4CS63_9NEIS</name>
<accession>G4CS63</accession>
<reference evidence="2 3" key="1">
    <citation type="submission" date="2011-06" db="EMBL/GenBank/DDBJ databases">
        <authorList>
            <person name="Muzny D."/>
            <person name="Qin X."/>
            <person name="Deng J."/>
            <person name="Jiang H."/>
            <person name="Liu Y."/>
            <person name="Qu J."/>
            <person name="Song X.-Z."/>
            <person name="Zhang L."/>
            <person name="Thornton R."/>
            <person name="Coyle M."/>
            <person name="Francisco L."/>
            <person name="Jackson L."/>
            <person name="Javaid M."/>
            <person name="Korchina V."/>
            <person name="Kovar C."/>
            <person name="Mata R."/>
            <person name="Mathew T."/>
            <person name="Ngo R."/>
            <person name="Nguyen L."/>
            <person name="Nguyen N."/>
            <person name="Okwuonu G."/>
            <person name="Ongeri F."/>
            <person name="Pham C."/>
            <person name="Simmons D."/>
            <person name="Wilczek-Boney K."/>
            <person name="Hale W."/>
            <person name="Jakkamsetti A."/>
            <person name="Pham P."/>
            <person name="Ruth R."/>
            <person name="San Lucas F."/>
            <person name="Warren J."/>
            <person name="Zhang J."/>
            <person name="Zhao Z."/>
            <person name="Zhou C."/>
            <person name="Zhu D."/>
            <person name="Lee S."/>
            <person name="Bess C."/>
            <person name="Blankenburg K."/>
            <person name="Forbes L."/>
            <person name="Fu Q."/>
            <person name="Gubbala S."/>
            <person name="Hirani K."/>
            <person name="Jayaseelan J.C."/>
            <person name="Lara F."/>
            <person name="Munidasa M."/>
            <person name="Palculict T."/>
            <person name="Patil S."/>
            <person name="Pu L.-L."/>
            <person name="Saada N."/>
            <person name="Tang L."/>
            <person name="Weissenberger G."/>
            <person name="Zhu Y."/>
            <person name="Hemphill L."/>
            <person name="Shang Y."/>
            <person name="Youmans B."/>
            <person name="Ayvaz T."/>
            <person name="Ross M."/>
            <person name="Santibanez J."/>
            <person name="Aqrawi P."/>
            <person name="Gross S."/>
            <person name="Joshi V."/>
            <person name="Fowler G."/>
            <person name="Nazareth L."/>
            <person name="Reid J."/>
            <person name="Worley K."/>
            <person name="Petrosino J."/>
            <person name="Highlander S."/>
            <person name="Gibbs R."/>
        </authorList>
    </citation>
    <scope>NUCLEOTIDE SEQUENCE [LARGE SCALE GENOMIC DNA]</scope>
    <source>
        <strain evidence="2 3">9715</strain>
    </source>
</reference>
<dbReference type="PATRIC" id="fig|1030841.3.peg.1915"/>
<feature type="transmembrane region" description="Helical" evidence="1">
    <location>
        <begin position="14"/>
        <end position="34"/>
    </location>
</feature>
<comment type="caution">
    <text evidence="2">The sequence shown here is derived from an EMBL/GenBank/DDBJ whole genome shotgun (WGS) entry which is preliminary data.</text>
</comment>
<gene>
    <name evidence="2" type="ORF">HMPREF9370_1923</name>
</gene>